<accession>A0A9N9SGA0</accession>
<evidence type="ECO:0000313" key="1">
    <source>
        <dbReference type="EMBL" id="CAG9817191.1"/>
    </source>
</evidence>
<dbReference type="Proteomes" id="UP001153737">
    <property type="component" value="Chromosome 15"/>
</dbReference>
<organism evidence="1 2">
    <name type="scientific">Phaedon cochleariae</name>
    <name type="common">Mustard beetle</name>
    <dbReference type="NCBI Taxonomy" id="80249"/>
    <lineage>
        <taxon>Eukaryota</taxon>
        <taxon>Metazoa</taxon>
        <taxon>Ecdysozoa</taxon>
        <taxon>Arthropoda</taxon>
        <taxon>Hexapoda</taxon>
        <taxon>Insecta</taxon>
        <taxon>Pterygota</taxon>
        <taxon>Neoptera</taxon>
        <taxon>Endopterygota</taxon>
        <taxon>Coleoptera</taxon>
        <taxon>Polyphaga</taxon>
        <taxon>Cucujiformia</taxon>
        <taxon>Chrysomeloidea</taxon>
        <taxon>Chrysomelidae</taxon>
        <taxon>Chrysomelinae</taxon>
        <taxon>Chrysomelini</taxon>
        <taxon>Phaedon</taxon>
    </lineage>
</organism>
<protein>
    <submittedName>
        <fullName evidence="1">Uncharacterized protein</fullName>
    </submittedName>
</protein>
<dbReference type="AlphaFoldDB" id="A0A9N9SGA0"/>
<proteinExistence type="predicted"/>
<sequence>MSLIIDVQGFKIENNKFIVKEFAAFDGVKICHYIFKPPFPLNFLPPNLQKQANWLVRNFHCLEWKDGFTPLHQFGNILKSLCDGVDLIHIKGREKAEYIRRFTSVPVVEFDEQPILQQSEPRCFYHTNSNCMYFTEYAVVTHSRKDIHQMFGFTNMRVAVAGFLYIAQPYNMREVFICFDSNGTRNESWPSKWARMESTTMNNVSTLKSRIPTNSTMYKLRLRKGSGSTIDSDWCELYPNPHYFMIEI</sequence>
<reference evidence="1" key="1">
    <citation type="submission" date="2022-01" db="EMBL/GenBank/DDBJ databases">
        <authorList>
            <person name="King R."/>
        </authorList>
    </citation>
    <scope>NUCLEOTIDE SEQUENCE</scope>
</reference>
<evidence type="ECO:0000313" key="2">
    <source>
        <dbReference type="Proteomes" id="UP001153737"/>
    </source>
</evidence>
<reference evidence="1" key="2">
    <citation type="submission" date="2022-10" db="EMBL/GenBank/DDBJ databases">
        <authorList>
            <consortium name="ENA_rothamsted_submissions"/>
            <consortium name="culmorum"/>
            <person name="King R."/>
        </authorList>
    </citation>
    <scope>NUCLEOTIDE SEQUENCE</scope>
</reference>
<dbReference type="EMBL" id="OU896721">
    <property type="protein sequence ID" value="CAG9817191.1"/>
    <property type="molecule type" value="Genomic_DNA"/>
</dbReference>
<name>A0A9N9SGA0_PHACE</name>
<gene>
    <name evidence="1" type="ORF">PHAECO_LOCUS4613</name>
</gene>
<keyword evidence="2" id="KW-1185">Reference proteome</keyword>